<name>A0A147BCF5_IXORI</name>
<accession>A0A147BCF5</accession>
<protein>
    <recommendedName>
        <fullName evidence="2">Tick transposon</fullName>
    </recommendedName>
</protein>
<sequence>EHAWSVKQSPSGNLTVHCDRCPCGPESEKKTVLGRYANKTAREMHEAFCVREQGESLCISEPSLHLRSFFFPSQQLDRRYYYSMFVSINLPLRVRFVSVPFF</sequence>
<organism evidence="1">
    <name type="scientific">Ixodes ricinus</name>
    <name type="common">Common tick</name>
    <name type="synonym">Acarus ricinus</name>
    <dbReference type="NCBI Taxonomy" id="34613"/>
    <lineage>
        <taxon>Eukaryota</taxon>
        <taxon>Metazoa</taxon>
        <taxon>Ecdysozoa</taxon>
        <taxon>Arthropoda</taxon>
        <taxon>Chelicerata</taxon>
        <taxon>Arachnida</taxon>
        <taxon>Acari</taxon>
        <taxon>Parasitiformes</taxon>
        <taxon>Ixodida</taxon>
        <taxon>Ixodoidea</taxon>
        <taxon>Ixodidae</taxon>
        <taxon>Ixodinae</taxon>
        <taxon>Ixodes</taxon>
    </lineage>
</organism>
<feature type="non-terminal residue" evidence="1">
    <location>
        <position position="1"/>
    </location>
</feature>
<evidence type="ECO:0000313" key="1">
    <source>
        <dbReference type="EMBL" id="JAR88457.1"/>
    </source>
</evidence>
<proteinExistence type="predicted"/>
<reference evidence="1" key="1">
    <citation type="journal article" date="2018" name="PLoS Negl. Trop. Dis.">
        <title>Sialome diversity of ticks revealed by RNAseq of single tick salivary glands.</title>
        <authorList>
            <person name="Perner J."/>
            <person name="Kropackova S."/>
            <person name="Kopacek P."/>
            <person name="Ribeiro J.M."/>
        </authorList>
    </citation>
    <scope>NUCLEOTIDE SEQUENCE</scope>
    <source>
        <strain evidence="1">Siblings of single egg batch collected in Ceske Budejovice</strain>
        <tissue evidence="1">Salivary glands</tissue>
    </source>
</reference>
<dbReference type="EMBL" id="GEGO01006947">
    <property type="protein sequence ID" value="JAR88457.1"/>
    <property type="molecule type" value="Transcribed_RNA"/>
</dbReference>
<dbReference type="AlphaFoldDB" id="A0A147BCF5"/>
<feature type="non-terminal residue" evidence="1">
    <location>
        <position position="102"/>
    </location>
</feature>
<evidence type="ECO:0008006" key="2">
    <source>
        <dbReference type="Google" id="ProtNLM"/>
    </source>
</evidence>